<dbReference type="EMBL" id="LAZR01000576">
    <property type="protein sequence ID" value="KKN63855.1"/>
    <property type="molecule type" value="Genomic_DNA"/>
</dbReference>
<proteinExistence type="predicted"/>
<comment type="caution">
    <text evidence="1">The sequence shown here is derived from an EMBL/GenBank/DDBJ whole genome shotgun (WGS) entry which is preliminary data.</text>
</comment>
<reference evidence="1" key="1">
    <citation type="journal article" date="2015" name="Nature">
        <title>Complex archaea that bridge the gap between prokaryotes and eukaryotes.</title>
        <authorList>
            <person name="Spang A."/>
            <person name="Saw J.H."/>
            <person name="Jorgensen S.L."/>
            <person name="Zaremba-Niedzwiedzka K."/>
            <person name="Martijn J."/>
            <person name="Lind A.E."/>
            <person name="van Eijk R."/>
            <person name="Schleper C."/>
            <person name="Guy L."/>
            <person name="Ettema T.J."/>
        </authorList>
    </citation>
    <scope>NUCLEOTIDE SEQUENCE</scope>
</reference>
<accession>A0A0F9S4T7</accession>
<evidence type="ECO:0000313" key="1">
    <source>
        <dbReference type="EMBL" id="KKN63855.1"/>
    </source>
</evidence>
<gene>
    <name evidence="1" type="ORF">LCGC14_0497330</name>
</gene>
<dbReference type="AlphaFoldDB" id="A0A0F9S4T7"/>
<name>A0A0F9S4T7_9ZZZZ</name>
<protein>
    <submittedName>
        <fullName evidence="1">Uncharacterized protein</fullName>
    </submittedName>
</protein>
<sequence>MTLPFEHEYGDRFHHMSMMRTAKLDEEYGGYVPGTGPSNRRFWLHELLDDYFFYPVRDWMSKWVGDNGVYDTLRGVLGFFWGFNCGFPARDVARYTVWHLRGCKEDS</sequence>
<organism evidence="1">
    <name type="scientific">marine sediment metagenome</name>
    <dbReference type="NCBI Taxonomy" id="412755"/>
    <lineage>
        <taxon>unclassified sequences</taxon>
        <taxon>metagenomes</taxon>
        <taxon>ecological metagenomes</taxon>
    </lineage>
</organism>